<dbReference type="Proteomes" id="UP000044071">
    <property type="component" value="Unassembled WGS sequence"/>
</dbReference>
<dbReference type="AlphaFoldDB" id="A0A078KXU7"/>
<dbReference type="PANTHER" id="PTHR33603:SF1">
    <property type="entry name" value="RIBOSOMAL RNA LARGE SUBUNIT METHYLTRANSFERASE H"/>
    <property type="match status" value="1"/>
</dbReference>
<dbReference type="eggNOG" id="COG1576">
    <property type="taxonomic scope" value="Bacteria"/>
</dbReference>
<comment type="similarity">
    <text evidence="4 5">Belongs to the RNA methyltransferase RlmH family.</text>
</comment>
<dbReference type="PIRSF" id="PIRSF004505">
    <property type="entry name" value="MT_bac"/>
    <property type="match status" value="1"/>
</dbReference>
<dbReference type="Pfam" id="PF02590">
    <property type="entry name" value="SPOUT_MTase"/>
    <property type="match status" value="1"/>
</dbReference>
<dbReference type="EC" id="2.1.1.177" evidence="5"/>
<protein>
    <recommendedName>
        <fullName evidence="5">Ribosomal RNA large subunit methyltransferase H</fullName>
        <ecNumber evidence="5">2.1.1.177</ecNumber>
    </recommendedName>
    <alternativeName>
        <fullName evidence="5">23S rRNA (pseudouridine1915-N3)-methyltransferase</fullName>
    </alternativeName>
    <alternativeName>
        <fullName evidence="5">23S rRNA m3Psi1915 methyltransferase</fullName>
    </alternativeName>
    <alternativeName>
        <fullName evidence="5">rRNA (pseudouridine-N3-)-methyltransferase RlmH</fullName>
    </alternativeName>
</protein>
<evidence type="ECO:0000256" key="3">
    <source>
        <dbReference type="ARBA" id="ARBA00022691"/>
    </source>
</evidence>
<evidence type="ECO:0000256" key="1">
    <source>
        <dbReference type="ARBA" id="ARBA00022603"/>
    </source>
</evidence>
<dbReference type="GO" id="GO:0005737">
    <property type="term" value="C:cytoplasm"/>
    <property type="evidence" value="ECO:0007669"/>
    <property type="project" value="UniProtKB-SubCell"/>
</dbReference>
<accession>A0A078KXU7</accession>
<feature type="binding site" evidence="5">
    <location>
        <position position="74"/>
    </location>
    <ligand>
        <name>S-adenosyl-L-methionine</name>
        <dbReference type="ChEBI" id="CHEBI:59789"/>
    </ligand>
</feature>
<keyword evidence="2 5" id="KW-0808">Transferase</keyword>
<proteinExistence type="inferred from homology"/>
<dbReference type="CDD" id="cd18081">
    <property type="entry name" value="RlmH-like"/>
    <property type="match status" value="1"/>
</dbReference>
<dbReference type="NCBIfam" id="TIGR00246">
    <property type="entry name" value="tRNA_RlmH_YbeA"/>
    <property type="match status" value="1"/>
</dbReference>
<dbReference type="NCBIfam" id="NF000986">
    <property type="entry name" value="PRK00103.1-4"/>
    <property type="match status" value="1"/>
</dbReference>
<dbReference type="HAMAP" id="MF_00658">
    <property type="entry name" value="23SrRNA_methyltr_H"/>
    <property type="match status" value="1"/>
</dbReference>
<keyword evidence="5" id="KW-0698">rRNA processing</keyword>
<keyword evidence="1 5" id="KW-0489">Methyltransferase</keyword>
<dbReference type="PANTHER" id="PTHR33603">
    <property type="entry name" value="METHYLTRANSFERASE"/>
    <property type="match status" value="1"/>
</dbReference>
<evidence type="ECO:0000313" key="6">
    <source>
        <dbReference type="EMBL" id="CDZ79250.1"/>
    </source>
</evidence>
<keyword evidence="5" id="KW-0963">Cytoplasm</keyword>
<dbReference type="EMBL" id="CCSB01000004">
    <property type="protein sequence ID" value="CDZ79250.1"/>
    <property type="molecule type" value="Genomic_DNA"/>
</dbReference>
<dbReference type="RefSeq" id="WP_044012461.1">
    <property type="nucleotide sequence ID" value="NZ_CCVW01000004.1"/>
</dbReference>
<evidence type="ECO:0000313" key="7">
    <source>
        <dbReference type="Proteomes" id="UP000044071"/>
    </source>
</evidence>
<keyword evidence="3 5" id="KW-0949">S-adenosyl-L-methionine</keyword>
<sequence>MLKITLVCCGNKMPTWVNEAVAEFSKRLQEYASFNLIEIPLAKRGKSTDLTRIMEKEAAAMMAAIPNSARIIALDIGGDSFSSEKLATKLEQLQQITSHLCFLIGGPEGLAPVVVARAHERWSLSKLTLPHPLVRIVLLETLYRAWSIINNHPYHK</sequence>
<keyword evidence="7" id="KW-1185">Reference proteome</keyword>
<feature type="binding site" evidence="5">
    <location>
        <begin position="124"/>
        <end position="129"/>
    </location>
    <ligand>
        <name>S-adenosyl-L-methionine</name>
        <dbReference type="ChEBI" id="CHEBI:59789"/>
    </ligand>
</feature>
<dbReference type="STRING" id="1034943.BN59_03568"/>
<evidence type="ECO:0000256" key="2">
    <source>
        <dbReference type="ARBA" id="ARBA00022679"/>
    </source>
</evidence>
<gene>
    <name evidence="5 6" type="primary">rlmH</name>
    <name evidence="6" type="ORF">BN59_03568</name>
</gene>
<dbReference type="GO" id="GO:0070038">
    <property type="term" value="F:rRNA (pseudouridine-N3-)-methyltransferase activity"/>
    <property type="evidence" value="ECO:0007669"/>
    <property type="project" value="UniProtKB-UniRule"/>
</dbReference>
<dbReference type="InterPro" id="IPR029026">
    <property type="entry name" value="tRNA_m1G_MTases_N"/>
</dbReference>
<dbReference type="OrthoDB" id="9806643at2"/>
<reference evidence="6 7" key="1">
    <citation type="submission" date="2014-06" db="EMBL/GenBank/DDBJ databases">
        <authorList>
            <person name="Urmite Genomes Urmite Genomes"/>
        </authorList>
    </citation>
    <scope>NUCLEOTIDE SEQUENCE [LARGE SCALE GENOMIC DNA]</scope>
</reference>
<feature type="binding site" evidence="5">
    <location>
        <position position="105"/>
    </location>
    <ligand>
        <name>S-adenosyl-L-methionine</name>
        <dbReference type="ChEBI" id="CHEBI:59789"/>
    </ligand>
</feature>
<comment type="catalytic activity">
    <reaction evidence="5">
        <text>pseudouridine(1915) in 23S rRNA + S-adenosyl-L-methionine = N(3)-methylpseudouridine(1915) in 23S rRNA + S-adenosyl-L-homocysteine + H(+)</text>
        <dbReference type="Rhea" id="RHEA:42752"/>
        <dbReference type="Rhea" id="RHEA-COMP:10221"/>
        <dbReference type="Rhea" id="RHEA-COMP:10222"/>
        <dbReference type="ChEBI" id="CHEBI:15378"/>
        <dbReference type="ChEBI" id="CHEBI:57856"/>
        <dbReference type="ChEBI" id="CHEBI:59789"/>
        <dbReference type="ChEBI" id="CHEBI:65314"/>
        <dbReference type="ChEBI" id="CHEBI:74486"/>
        <dbReference type="EC" id="2.1.1.177"/>
    </reaction>
</comment>
<name>A0A078KXU7_9GAMM</name>
<comment type="function">
    <text evidence="5">Specifically methylates the pseudouridine at position 1915 (m3Psi1915) in 23S rRNA.</text>
</comment>
<comment type="subunit">
    <text evidence="5">Homodimer.</text>
</comment>
<organism evidence="6 7">
    <name type="scientific">Legionella massiliensis</name>
    <dbReference type="NCBI Taxonomy" id="1034943"/>
    <lineage>
        <taxon>Bacteria</taxon>
        <taxon>Pseudomonadati</taxon>
        <taxon>Pseudomonadota</taxon>
        <taxon>Gammaproteobacteria</taxon>
        <taxon>Legionellales</taxon>
        <taxon>Legionellaceae</taxon>
        <taxon>Legionella</taxon>
    </lineage>
</organism>
<dbReference type="InterPro" id="IPR003742">
    <property type="entry name" value="RlmH-like"/>
</dbReference>
<dbReference type="InterPro" id="IPR029028">
    <property type="entry name" value="Alpha/beta_knot_MTases"/>
</dbReference>
<dbReference type="Gene3D" id="3.40.1280.10">
    <property type="match status" value="1"/>
</dbReference>
<comment type="subcellular location">
    <subcellularLocation>
        <location evidence="5">Cytoplasm</location>
    </subcellularLocation>
</comment>
<evidence type="ECO:0000256" key="5">
    <source>
        <dbReference type="HAMAP-Rule" id="MF_00658"/>
    </source>
</evidence>
<evidence type="ECO:0000256" key="4">
    <source>
        <dbReference type="ARBA" id="ARBA00038303"/>
    </source>
</evidence>
<dbReference type="SUPFAM" id="SSF75217">
    <property type="entry name" value="alpha/beta knot"/>
    <property type="match status" value="1"/>
</dbReference>